<dbReference type="EMBL" id="MU006797">
    <property type="protein sequence ID" value="KAF2636709.1"/>
    <property type="molecule type" value="Genomic_DNA"/>
</dbReference>
<dbReference type="AlphaFoldDB" id="A0A6A6RM39"/>
<proteinExistence type="predicted"/>
<feature type="region of interest" description="Disordered" evidence="1">
    <location>
        <begin position="1"/>
        <end position="59"/>
    </location>
</feature>
<name>A0A6A6RM39_9PLEO</name>
<sequence length="178" mass="19817">MSSPHSSDQLCILPHTNRFPSLPPSPTPPNIPNIKPLQKSHLPPLKRPRASRQQSPTPLQTPHQLLIQILWPLHILHIRLFQLSWPWWRPRLTLEEHFDGARGICAIGRGDRRGEEEIWGEDPEEEGGCRYGCGRGNGDRGVDVEFSEAGILDEEEEAGGDPFLGGVGSWCRARGGCG</sequence>
<keyword evidence="3" id="KW-1185">Reference proteome</keyword>
<evidence type="ECO:0000256" key="1">
    <source>
        <dbReference type="SAM" id="MobiDB-lite"/>
    </source>
</evidence>
<evidence type="ECO:0000313" key="3">
    <source>
        <dbReference type="Proteomes" id="UP000799753"/>
    </source>
</evidence>
<dbReference type="Proteomes" id="UP000799753">
    <property type="component" value="Unassembled WGS sequence"/>
</dbReference>
<feature type="compositionally biased region" description="Pro residues" evidence="1">
    <location>
        <begin position="21"/>
        <end position="31"/>
    </location>
</feature>
<organism evidence="2 3">
    <name type="scientific">Massarina eburnea CBS 473.64</name>
    <dbReference type="NCBI Taxonomy" id="1395130"/>
    <lineage>
        <taxon>Eukaryota</taxon>
        <taxon>Fungi</taxon>
        <taxon>Dikarya</taxon>
        <taxon>Ascomycota</taxon>
        <taxon>Pezizomycotina</taxon>
        <taxon>Dothideomycetes</taxon>
        <taxon>Pleosporomycetidae</taxon>
        <taxon>Pleosporales</taxon>
        <taxon>Massarineae</taxon>
        <taxon>Massarinaceae</taxon>
        <taxon>Massarina</taxon>
    </lineage>
</organism>
<evidence type="ECO:0000313" key="2">
    <source>
        <dbReference type="EMBL" id="KAF2636709.1"/>
    </source>
</evidence>
<reference evidence="2" key="1">
    <citation type="journal article" date="2020" name="Stud. Mycol.">
        <title>101 Dothideomycetes genomes: a test case for predicting lifestyles and emergence of pathogens.</title>
        <authorList>
            <person name="Haridas S."/>
            <person name="Albert R."/>
            <person name="Binder M."/>
            <person name="Bloem J."/>
            <person name="Labutti K."/>
            <person name="Salamov A."/>
            <person name="Andreopoulos B."/>
            <person name="Baker S."/>
            <person name="Barry K."/>
            <person name="Bills G."/>
            <person name="Bluhm B."/>
            <person name="Cannon C."/>
            <person name="Castanera R."/>
            <person name="Culley D."/>
            <person name="Daum C."/>
            <person name="Ezra D."/>
            <person name="Gonzalez J."/>
            <person name="Henrissat B."/>
            <person name="Kuo A."/>
            <person name="Liang C."/>
            <person name="Lipzen A."/>
            <person name="Lutzoni F."/>
            <person name="Magnuson J."/>
            <person name="Mondo S."/>
            <person name="Nolan M."/>
            <person name="Ohm R."/>
            <person name="Pangilinan J."/>
            <person name="Park H.-J."/>
            <person name="Ramirez L."/>
            <person name="Alfaro M."/>
            <person name="Sun H."/>
            <person name="Tritt A."/>
            <person name="Yoshinaga Y."/>
            <person name="Zwiers L.-H."/>
            <person name="Turgeon B."/>
            <person name="Goodwin S."/>
            <person name="Spatafora J."/>
            <person name="Crous P."/>
            <person name="Grigoriev I."/>
        </authorList>
    </citation>
    <scope>NUCLEOTIDE SEQUENCE</scope>
    <source>
        <strain evidence="2">CBS 473.64</strain>
    </source>
</reference>
<gene>
    <name evidence="2" type="ORF">P280DRAFT_148463</name>
</gene>
<protein>
    <submittedName>
        <fullName evidence="2">Uncharacterized protein</fullName>
    </submittedName>
</protein>
<accession>A0A6A6RM39</accession>